<feature type="signal peptide" evidence="12">
    <location>
        <begin position="1"/>
        <end position="24"/>
    </location>
</feature>
<protein>
    <submittedName>
        <fullName evidence="15">TonB-dependent receptor</fullName>
    </submittedName>
</protein>
<dbReference type="PANTHER" id="PTHR30069:SF53">
    <property type="entry name" value="COLICIN I RECEPTOR-RELATED"/>
    <property type="match status" value="1"/>
</dbReference>
<dbReference type="PROSITE" id="PS52016">
    <property type="entry name" value="TONB_DEPENDENT_REC_3"/>
    <property type="match status" value="1"/>
</dbReference>
<reference evidence="15 16" key="1">
    <citation type="submission" date="2021-08" db="EMBL/GenBank/DDBJ databases">
        <title>Comparative Genomics Analysis of the Genus Qipengyuania Reveals Extensive Genetic Diversity and Metabolic Versatility, Including the Description of Fifteen Novel Species.</title>
        <authorList>
            <person name="Liu Y."/>
        </authorList>
    </citation>
    <scope>NUCLEOTIDE SEQUENCE [LARGE SCALE GENOMIC DNA]</scope>
    <source>
        <strain evidence="15 16">1NDH13</strain>
    </source>
</reference>
<keyword evidence="2 10" id="KW-0813">Transport</keyword>
<keyword evidence="8 10" id="KW-0472">Membrane</keyword>
<evidence type="ECO:0000256" key="9">
    <source>
        <dbReference type="ARBA" id="ARBA00023237"/>
    </source>
</evidence>
<keyword evidence="16" id="KW-1185">Reference proteome</keyword>
<dbReference type="InterPro" id="IPR039426">
    <property type="entry name" value="TonB-dep_rcpt-like"/>
</dbReference>
<dbReference type="RefSeq" id="WP_221424895.1">
    <property type="nucleotide sequence ID" value="NZ_CP081295.1"/>
</dbReference>
<evidence type="ECO:0000256" key="3">
    <source>
        <dbReference type="ARBA" id="ARBA00022452"/>
    </source>
</evidence>
<dbReference type="Pfam" id="PF07715">
    <property type="entry name" value="Plug"/>
    <property type="match status" value="1"/>
</dbReference>
<keyword evidence="6" id="KW-0406">Ion transport</keyword>
<feature type="domain" description="TonB-dependent receptor plug" evidence="14">
    <location>
        <begin position="78"/>
        <end position="186"/>
    </location>
</feature>
<gene>
    <name evidence="15" type="ORF">K3148_11395</name>
</gene>
<evidence type="ECO:0000313" key="16">
    <source>
        <dbReference type="Proteomes" id="UP000824281"/>
    </source>
</evidence>
<evidence type="ECO:0000313" key="15">
    <source>
        <dbReference type="EMBL" id="QZD89412.1"/>
    </source>
</evidence>
<evidence type="ECO:0000256" key="6">
    <source>
        <dbReference type="ARBA" id="ARBA00023065"/>
    </source>
</evidence>
<dbReference type="Gene3D" id="2.40.170.20">
    <property type="entry name" value="TonB-dependent receptor, beta-barrel domain"/>
    <property type="match status" value="1"/>
</dbReference>
<evidence type="ECO:0000259" key="14">
    <source>
        <dbReference type="Pfam" id="PF07715"/>
    </source>
</evidence>
<keyword evidence="3 10" id="KW-1134">Transmembrane beta strand</keyword>
<evidence type="ECO:0000256" key="1">
    <source>
        <dbReference type="ARBA" id="ARBA00004571"/>
    </source>
</evidence>
<evidence type="ECO:0000259" key="13">
    <source>
        <dbReference type="Pfam" id="PF00593"/>
    </source>
</evidence>
<evidence type="ECO:0000256" key="10">
    <source>
        <dbReference type="PROSITE-ProRule" id="PRU01360"/>
    </source>
</evidence>
<dbReference type="InterPro" id="IPR036942">
    <property type="entry name" value="Beta-barrel_TonB_sf"/>
</dbReference>
<evidence type="ECO:0000256" key="2">
    <source>
        <dbReference type="ARBA" id="ARBA00022448"/>
    </source>
</evidence>
<comment type="subcellular location">
    <subcellularLocation>
        <location evidence="1 10">Cell outer membrane</location>
        <topology evidence="1 10">Multi-pass membrane protein</topology>
    </subcellularLocation>
</comment>
<evidence type="ECO:0000256" key="7">
    <source>
        <dbReference type="ARBA" id="ARBA00023077"/>
    </source>
</evidence>
<organism evidence="15 16">
    <name type="scientific">Qipengyuania aurantiaca</name>
    <dbReference type="NCBI Taxonomy" id="2867233"/>
    <lineage>
        <taxon>Bacteria</taxon>
        <taxon>Pseudomonadati</taxon>
        <taxon>Pseudomonadota</taxon>
        <taxon>Alphaproteobacteria</taxon>
        <taxon>Sphingomonadales</taxon>
        <taxon>Erythrobacteraceae</taxon>
        <taxon>Qipengyuania</taxon>
    </lineage>
</organism>
<sequence>MTGGNVTKYLFLLSASALCAPAYAQDSSEDALAEIIAEQDDSSPDTSELDDGGCCYIAGERIEAPSITVTANGLGTDIRNTGQAVTLIDTKEIDAVQGADPVRVLRRTPGLSFTRNGGVGGFTGVSLRGSASEQVLVLVDGVRVADPAAPGGGFDFGNLLLSSVGKFDILRGSNSTIWGSDAIGGVIDVTTRTETGLEGRVEYGSRDTLSASATGGLGGDSYFFGLTGSYLHTDGFSSVVDGGEPDGLEQYALGGAAFFDVTHNIELFAHANWSEADLDLDGFAPPTFAFADTLDTQETQRYWGDVGLAYYGNDLTLRAAFSLADTERYNFDGDGNVTFGGDGHSERLQLRGEYRVLGPLTLAFGAEHEWSDYVTLFDAPGSIETTGGYAQIGLAFGRLAAHVGGRIDDHELFGTKATYGADLSYGLRDDWRVRASLGEGFKAPTLYQLRSFYGNAQLRPEASTSVDLGIEKGQRGQGVHAALTGFLRTTDDLIGFGFGPERPFGGYENVSRARAMGFELEGGFDVTPFLRVSGVFSHVDTEDRDSGLELARRPEYFGTLFADWETPFGLNLGGDVRFVSESFNDNANMTPLDGYEVVDLRASYPVGERFELFGRVENVFDADYTVVKDYNTPGRGAFVGLRARM</sequence>
<accession>A0ABX8ZK74</accession>
<evidence type="ECO:0000256" key="8">
    <source>
        <dbReference type="ARBA" id="ARBA00023136"/>
    </source>
</evidence>
<keyword evidence="15" id="KW-0675">Receptor</keyword>
<dbReference type="CDD" id="cd01347">
    <property type="entry name" value="ligand_gated_channel"/>
    <property type="match status" value="1"/>
</dbReference>
<keyword evidence="7 11" id="KW-0798">TonB box</keyword>
<feature type="domain" description="TonB-dependent receptor-like beta-barrel" evidence="13">
    <location>
        <begin position="221"/>
        <end position="619"/>
    </location>
</feature>
<dbReference type="EMBL" id="CP081295">
    <property type="protein sequence ID" value="QZD89412.1"/>
    <property type="molecule type" value="Genomic_DNA"/>
</dbReference>
<dbReference type="Proteomes" id="UP000824281">
    <property type="component" value="Chromosome"/>
</dbReference>
<dbReference type="InterPro" id="IPR037066">
    <property type="entry name" value="Plug_dom_sf"/>
</dbReference>
<dbReference type="InterPro" id="IPR012910">
    <property type="entry name" value="Plug_dom"/>
</dbReference>
<evidence type="ECO:0000256" key="4">
    <source>
        <dbReference type="ARBA" id="ARBA00022692"/>
    </source>
</evidence>
<dbReference type="PANTHER" id="PTHR30069">
    <property type="entry name" value="TONB-DEPENDENT OUTER MEMBRANE RECEPTOR"/>
    <property type="match status" value="1"/>
</dbReference>
<evidence type="ECO:0000256" key="5">
    <source>
        <dbReference type="ARBA" id="ARBA00022729"/>
    </source>
</evidence>
<evidence type="ECO:0000256" key="12">
    <source>
        <dbReference type="SAM" id="SignalP"/>
    </source>
</evidence>
<keyword evidence="5 12" id="KW-0732">Signal</keyword>
<evidence type="ECO:0000256" key="11">
    <source>
        <dbReference type="RuleBase" id="RU003357"/>
    </source>
</evidence>
<keyword evidence="4 10" id="KW-0812">Transmembrane</keyword>
<proteinExistence type="inferred from homology"/>
<name>A0ABX8ZK74_9SPHN</name>
<dbReference type="Pfam" id="PF00593">
    <property type="entry name" value="TonB_dep_Rec_b-barrel"/>
    <property type="match status" value="1"/>
</dbReference>
<dbReference type="SUPFAM" id="SSF56935">
    <property type="entry name" value="Porins"/>
    <property type="match status" value="1"/>
</dbReference>
<feature type="chain" id="PRO_5045305262" evidence="12">
    <location>
        <begin position="25"/>
        <end position="645"/>
    </location>
</feature>
<keyword evidence="9 10" id="KW-0998">Cell outer membrane</keyword>
<dbReference type="Gene3D" id="2.170.130.10">
    <property type="entry name" value="TonB-dependent receptor, plug domain"/>
    <property type="match status" value="1"/>
</dbReference>
<comment type="similarity">
    <text evidence="10 11">Belongs to the TonB-dependent receptor family.</text>
</comment>
<dbReference type="InterPro" id="IPR000531">
    <property type="entry name" value="Beta-barrel_TonB"/>
</dbReference>